<name>A0A513ZYD6_9CAUD</name>
<dbReference type="Proteomes" id="UP000317930">
    <property type="component" value="Segment"/>
</dbReference>
<evidence type="ECO:0000313" key="1">
    <source>
        <dbReference type="EMBL" id="QDH45697.1"/>
    </source>
</evidence>
<organism evidence="1 2">
    <name type="scientific">Pantoea phage vB_PagM_AAM37</name>
    <dbReference type="NCBI Taxonomy" id="2588093"/>
    <lineage>
        <taxon>Viruses</taxon>
        <taxon>Duplodnaviria</taxon>
        <taxon>Heunggongvirae</taxon>
        <taxon>Uroviricota</taxon>
        <taxon>Caudoviricetes</taxon>
        <taxon>Dibbivirus</taxon>
        <taxon>Dibbivirus AAM37</taxon>
    </lineage>
</organism>
<dbReference type="EMBL" id="MK798143">
    <property type="protein sequence ID" value="QDH45697.1"/>
    <property type="molecule type" value="Genomic_DNA"/>
</dbReference>
<accession>A0A513ZYD6</accession>
<gene>
    <name evidence="1" type="ORF">AAM37_gp26</name>
</gene>
<reference evidence="1 2" key="1">
    <citation type="submission" date="2019-04" db="EMBL/GenBank/DDBJ databases">
        <title>Complete genome sequence of Pantoea sp. infecting bacteriophage vB_PagM_AAM37.</title>
        <authorList>
            <person name="Truncaite L."/>
            <person name="Simoliuniene M."/>
            <person name="Zajanckauskaite A."/>
            <person name="Meskys R."/>
            <person name="Simoliunas E."/>
        </authorList>
    </citation>
    <scope>NUCLEOTIDE SEQUENCE [LARGE SCALE GENOMIC DNA]</scope>
    <source>
        <strain evidence="1">AAM37</strain>
    </source>
</reference>
<evidence type="ECO:0000313" key="2">
    <source>
        <dbReference type="Proteomes" id="UP000317930"/>
    </source>
</evidence>
<keyword evidence="2" id="KW-1185">Reference proteome</keyword>
<sequence>MSDWNTFDYEARIRTRPTDYLQKDKEKQIPESFAAFVSPLNEREEVEERIYLSQSIYNATGIDLDRFGEYVGLARENRSDDEYRKQILRVKFTLGGSGTEADLTKLAQAITNFATVKFVEHQPASFIMHASGPQVSSELLTALDSAAVAGVRAYTTHDYGTGSFELAGIDVSSGVALQVGPDTAMQVGDNTALGIGKGSSFLGGTRLGSVLQTGGNDGVISVKNVEGEDSILIDDHGNMIIAFVNAYDQGSSAMLAGAYTKEDQK</sequence>
<protein>
    <submittedName>
        <fullName evidence="1">Structural protein</fullName>
    </submittedName>
</protein>
<proteinExistence type="predicted"/>